<comment type="caution">
    <text evidence="1">The sequence shown here is derived from an EMBL/GenBank/DDBJ whole genome shotgun (WGS) entry which is preliminary data.</text>
</comment>
<reference evidence="1 2" key="1">
    <citation type="submission" date="2024-08" db="EMBL/GenBank/DDBJ databases">
        <title>Genome mining of Saccharopolyspora cebuensis PGLac3 from Nigerian medicinal plant.</title>
        <authorList>
            <person name="Ezeobiora C.E."/>
            <person name="Igbokwe N.H."/>
            <person name="Amin D.H."/>
            <person name="Mendie U.E."/>
        </authorList>
    </citation>
    <scope>NUCLEOTIDE SEQUENCE [LARGE SCALE GENOMIC DNA]</scope>
    <source>
        <strain evidence="1 2">PGLac3</strain>
    </source>
</reference>
<dbReference type="EMBL" id="JBGEHV010000056">
    <property type="protein sequence ID" value="MEY8042438.1"/>
    <property type="molecule type" value="Genomic_DNA"/>
</dbReference>
<protein>
    <submittedName>
        <fullName evidence="1">Uncharacterized protein</fullName>
    </submittedName>
</protein>
<organism evidence="1 2">
    <name type="scientific">Saccharopolyspora cebuensis</name>
    <dbReference type="NCBI Taxonomy" id="418759"/>
    <lineage>
        <taxon>Bacteria</taxon>
        <taxon>Bacillati</taxon>
        <taxon>Actinomycetota</taxon>
        <taxon>Actinomycetes</taxon>
        <taxon>Pseudonocardiales</taxon>
        <taxon>Pseudonocardiaceae</taxon>
        <taxon>Saccharopolyspora</taxon>
    </lineage>
</organism>
<name>A0ABV4CPL7_9PSEU</name>
<sequence length="44" mass="4875">MIPPDEFHRRGVDTRVRLIDLALEPGEDTEKVTLTVAGLLDDVA</sequence>
<proteinExistence type="predicted"/>
<evidence type="ECO:0000313" key="1">
    <source>
        <dbReference type="EMBL" id="MEY8042438.1"/>
    </source>
</evidence>
<dbReference type="RefSeq" id="WP_345357056.1">
    <property type="nucleotide sequence ID" value="NZ_BAABII010000003.1"/>
</dbReference>
<gene>
    <name evidence="1" type="ORF">AB8O55_23775</name>
</gene>
<dbReference type="Proteomes" id="UP001564626">
    <property type="component" value="Unassembled WGS sequence"/>
</dbReference>
<evidence type="ECO:0000313" key="2">
    <source>
        <dbReference type="Proteomes" id="UP001564626"/>
    </source>
</evidence>
<keyword evidence="2" id="KW-1185">Reference proteome</keyword>
<accession>A0ABV4CPL7</accession>